<keyword evidence="1" id="KW-1133">Transmembrane helix</keyword>
<organism evidence="2 3">
    <name type="scientific">Paractinoplanes aksuensis</name>
    <dbReference type="NCBI Taxonomy" id="2939490"/>
    <lineage>
        <taxon>Bacteria</taxon>
        <taxon>Bacillati</taxon>
        <taxon>Actinomycetota</taxon>
        <taxon>Actinomycetes</taxon>
        <taxon>Micromonosporales</taxon>
        <taxon>Micromonosporaceae</taxon>
        <taxon>Paractinoplanes</taxon>
    </lineage>
</organism>
<comment type="caution">
    <text evidence="2">The sequence shown here is derived from an EMBL/GenBank/DDBJ whole genome shotgun (WGS) entry which is preliminary data.</text>
</comment>
<sequence>MTAVQAPTRPVRPYRSGTPERAVTSLVVRQVHRGALSAIVLAVGVSALVPATHASVVSSPAQAQSLAALANNPAIRTLFGEPGDLGDPGSFTVWRTGVFLSVLLGAWCLLATTRITRGEEEAGRTDLLLAGLLTPERLLARQLAVLLTAAAATGLAVTVALSAVGTDFPGAAVHGVGLALIGMFFIATAALAAQVFPTRSAATGSAAAVLAAGLMLRMVGEGVDTLGWVRWLTPFGLGALTRPYDTNRWLPLLVLAVTTVAVITAAAAASSRDIRSGWLVPPAGRDPNMALLGSVPAFAARRTIRPLLGWATGIAAYYLLVGLIAASMISFLSDNPDFAAMAGQAGFGGLDAVEGYAATLFALVAMPVSGFATARITALFADESSGRLTLLFSGPRTRSGVAGAETASAATGAVLLLAVAGLAAWAGTAISGADLGLTGALGGAMNLVPVVALGLGASVLALGVAPRAISWFGALPTIGGFLLLVIADSVDAPAWVSSLSPYAHIARVPMESPQWGAVAIMMSIAVLACAGGLAGYSRRDLRL</sequence>
<keyword evidence="1" id="KW-0472">Membrane</keyword>
<proteinExistence type="predicted"/>
<dbReference type="EMBL" id="JAMYJR010000062">
    <property type="protein sequence ID" value="MCO8277639.1"/>
    <property type="molecule type" value="Genomic_DNA"/>
</dbReference>
<feature type="transmembrane region" description="Helical" evidence="1">
    <location>
        <begin position="35"/>
        <end position="56"/>
    </location>
</feature>
<name>A0ABT1E3E0_9ACTN</name>
<feature type="transmembrane region" description="Helical" evidence="1">
    <location>
        <begin position="402"/>
        <end position="427"/>
    </location>
</feature>
<feature type="transmembrane region" description="Helical" evidence="1">
    <location>
        <begin position="205"/>
        <end position="229"/>
    </location>
</feature>
<feature type="transmembrane region" description="Helical" evidence="1">
    <location>
        <begin position="171"/>
        <end position="193"/>
    </location>
</feature>
<keyword evidence="1" id="KW-0812">Transmembrane</keyword>
<dbReference type="RefSeq" id="WP_253243649.1">
    <property type="nucleotide sequence ID" value="NZ_JAMYJR010000062.1"/>
</dbReference>
<feature type="transmembrane region" description="Helical" evidence="1">
    <location>
        <begin position="249"/>
        <end position="269"/>
    </location>
</feature>
<feature type="transmembrane region" description="Helical" evidence="1">
    <location>
        <begin position="307"/>
        <end position="332"/>
    </location>
</feature>
<feature type="transmembrane region" description="Helical" evidence="1">
    <location>
        <begin position="92"/>
        <end position="110"/>
    </location>
</feature>
<dbReference type="Proteomes" id="UP001523369">
    <property type="component" value="Unassembled WGS sequence"/>
</dbReference>
<feature type="transmembrane region" description="Helical" evidence="1">
    <location>
        <begin position="447"/>
        <end position="465"/>
    </location>
</feature>
<feature type="transmembrane region" description="Helical" evidence="1">
    <location>
        <begin position="472"/>
        <end position="495"/>
    </location>
</feature>
<feature type="transmembrane region" description="Helical" evidence="1">
    <location>
        <begin position="356"/>
        <end position="381"/>
    </location>
</feature>
<feature type="transmembrane region" description="Helical" evidence="1">
    <location>
        <begin position="143"/>
        <end position="165"/>
    </location>
</feature>
<accession>A0ABT1E3E0</accession>
<evidence type="ECO:0000256" key="1">
    <source>
        <dbReference type="SAM" id="Phobius"/>
    </source>
</evidence>
<protein>
    <recommendedName>
        <fullName evidence="4">Polyketide antibiotic transporter</fullName>
    </recommendedName>
</protein>
<gene>
    <name evidence="2" type="ORF">M1L60_44390</name>
</gene>
<feature type="transmembrane region" description="Helical" evidence="1">
    <location>
        <begin position="515"/>
        <end position="536"/>
    </location>
</feature>
<evidence type="ECO:0000313" key="2">
    <source>
        <dbReference type="EMBL" id="MCO8277639.1"/>
    </source>
</evidence>
<reference evidence="2 3" key="1">
    <citation type="submission" date="2022-06" db="EMBL/GenBank/DDBJ databases">
        <title>New Species of the Genus Actinoplanes, ActinopZanes ferrugineus.</title>
        <authorList>
            <person name="Ding P."/>
        </authorList>
    </citation>
    <scope>NUCLEOTIDE SEQUENCE [LARGE SCALE GENOMIC DNA]</scope>
    <source>
        <strain evidence="2 3">TRM88003</strain>
    </source>
</reference>
<keyword evidence="3" id="KW-1185">Reference proteome</keyword>
<evidence type="ECO:0008006" key="4">
    <source>
        <dbReference type="Google" id="ProtNLM"/>
    </source>
</evidence>
<evidence type="ECO:0000313" key="3">
    <source>
        <dbReference type="Proteomes" id="UP001523369"/>
    </source>
</evidence>